<gene>
    <name evidence="6" type="ORF">EV193_110216</name>
</gene>
<dbReference type="Gene3D" id="1.10.357.10">
    <property type="entry name" value="Tetracycline Repressor, domain 2"/>
    <property type="match status" value="1"/>
</dbReference>
<dbReference type="GO" id="GO:0000976">
    <property type="term" value="F:transcription cis-regulatory region binding"/>
    <property type="evidence" value="ECO:0007669"/>
    <property type="project" value="TreeGrafter"/>
</dbReference>
<dbReference type="AlphaFoldDB" id="A0A4Q7KJL3"/>
<dbReference type="Proteomes" id="UP000294257">
    <property type="component" value="Unassembled WGS sequence"/>
</dbReference>
<reference evidence="6 7" key="1">
    <citation type="submission" date="2019-02" db="EMBL/GenBank/DDBJ databases">
        <title>Genomic Encyclopedia of Type Strains, Phase IV (KMG-IV): sequencing the most valuable type-strain genomes for metagenomic binning, comparative biology and taxonomic classification.</title>
        <authorList>
            <person name="Goeker M."/>
        </authorList>
    </citation>
    <scope>NUCLEOTIDE SEQUENCE [LARGE SCALE GENOMIC DNA]</scope>
    <source>
        <strain evidence="6 7">DSM 101727</strain>
    </source>
</reference>
<dbReference type="InterPro" id="IPR050109">
    <property type="entry name" value="HTH-type_TetR-like_transc_reg"/>
</dbReference>
<accession>A0A4Q7KJL3</accession>
<dbReference type="InterPro" id="IPR036271">
    <property type="entry name" value="Tet_transcr_reg_TetR-rel_C_sf"/>
</dbReference>
<dbReference type="Pfam" id="PF21597">
    <property type="entry name" value="TetR_C_43"/>
    <property type="match status" value="1"/>
</dbReference>
<keyword evidence="1" id="KW-0805">Transcription regulation</keyword>
<dbReference type="RefSeq" id="WP_130347429.1">
    <property type="nucleotide sequence ID" value="NZ_SGWQ01000010.1"/>
</dbReference>
<comment type="caution">
    <text evidence="6">The sequence shown here is derived from an EMBL/GenBank/DDBJ whole genome shotgun (WGS) entry which is preliminary data.</text>
</comment>
<dbReference type="PANTHER" id="PTHR30055">
    <property type="entry name" value="HTH-TYPE TRANSCRIPTIONAL REGULATOR RUTR"/>
    <property type="match status" value="1"/>
</dbReference>
<evidence type="ECO:0000313" key="7">
    <source>
        <dbReference type="Proteomes" id="UP000294257"/>
    </source>
</evidence>
<name>A0A4Q7KJL3_9PSEU</name>
<dbReference type="EMBL" id="SGWQ01000010">
    <property type="protein sequence ID" value="RZS34066.1"/>
    <property type="molecule type" value="Genomic_DNA"/>
</dbReference>
<dbReference type="OrthoDB" id="9795011at2"/>
<keyword evidence="7" id="KW-1185">Reference proteome</keyword>
<dbReference type="SUPFAM" id="SSF46689">
    <property type="entry name" value="Homeodomain-like"/>
    <property type="match status" value="1"/>
</dbReference>
<keyword evidence="3" id="KW-0804">Transcription</keyword>
<protein>
    <submittedName>
        <fullName evidence="6">TetR family transcriptional regulator</fullName>
    </submittedName>
</protein>
<dbReference type="GO" id="GO:0003700">
    <property type="term" value="F:DNA-binding transcription factor activity"/>
    <property type="evidence" value="ECO:0007669"/>
    <property type="project" value="TreeGrafter"/>
</dbReference>
<dbReference type="InterPro" id="IPR009057">
    <property type="entry name" value="Homeodomain-like_sf"/>
</dbReference>
<dbReference type="SUPFAM" id="SSF48498">
    <property type="entry name" value="Tetracyclin repressor-like, C-terminal domain"/>
    <property type="match status" value="1"/>
</dbReference>
<dbReference type="PROSITE" id="PS50977">
    <property type="entry name" value="HTH_TETR_2"/>
    <property type="match status" value="1"/>
</dbReference>
<feature type="DNA-binding region" description="H-T-H motif" evidence="4">
    <location>
        <begin position="28"/>
        <end position="47"/>
    </location>
</feature>
<dbReference type="PRINTS" id="PR00455">
    <property type="entry name" value="HTHTETR"/>
</dbReference>
<organism evidence="6 7">
    <name type="scientific">Herbihabitans rhizosphaerae</name>
    <dbReference type="NCBI Taxonomy" id="1872711"/>
    <lineage>
        <taxon>Bacteria</taxon>
        <taxon>Bacillati</taxon>
        <taxon>Actinomycetota</taxon>
        <taxon>Actinomycetes</taxon>
        <taxon>Pseudonocardiales</taxon>
        <taxon>Pseudonocardiaceae</taxon>
        <taxon>Herbihabitans</taxon>
    </lineage>
</organism>
<proteinExistence type="predicted"/>
<evidence type="ECO:0000256" key="2">
    <source>
        <dbReference type="ARBA" id="ARBA00023125"/>
    </source>
</evidence>
<evidence type="ECO:0000259" key="5">
    <source>
        <dbReference type="PROSITE" id="PS50977"/>
    </source>
</evidence>
<sequence>MRADAQRNRDRLLDVAKEVVEEHGTQASLRDIARRAEVGMGTLYRHFPTRDALLEALLGRRFDRLAERADALADSREPAEALRVWVGEFVAGGAPYRGINASMIATLQDPTSALHASCAAMRNAGTRLLQRAQQAGDVRNDVDGLDLFALINAVGWITEQAESIAERRAHLVSLVLDGLTH</sequence>
<keyword evidence="2 4" id="KW-0238">DNA-binding</keyword>
<dbReference type="PANTHER" id="PTHR30055:SF234">
    <property type="entry name" value="HTH-TYPE TRANSCRIPTIONAL REGULATOR BETI"/>
    <property type="match status" value="1"/>
</dbReference>
<dbReference type="InterPro" id="IPR049445">
    <property type="entry name" value="TetR_SbtR-like_C"/>
</dbReference>
<evidence type="ECO:0000256" key="4">
    <source>
        <dbReference type="PROSITE-ProRule" id="PRU00335"/>
    </source>
</evidence>
<dbReference type="InterPro" id="IPR001647">
    <property type="entry name" value="HTH_TetR"/>
</dbReference>
<feature type="domain" description="HTH tetR-type" evidence="5">
    <location>
        <begin position="6"/>
        <end position="65"/>
    </location>
</feature>
<evidence type="ECO:0000313" key="6">
    <source>
        <dbReference type="EMBL" id="RZS34066.1"/>
    </source>
</evidence>
<dbReference type="Pfam" id="PF00440">
    <property type="entry name" value="TetR_N"/>
    <property type="match status" value="1"/>
</dbReference>
<evidence type="ECO:0000256" key="3">
    <source>
        <dbReference type="ARBA" id="ARBA00023163"/>
    </source>
</evidence>
<evidence type="ECO:0000256" key="1">
    <source>
        <dbReference type="ARBA" id="ARBA00023015"/>
    </source>
</evidence>